<gene>
    <name evidence="1" type="ORF">C8D95_112113</name>
</gene>
<name>A0A316FZJ7_9RHOB</name>
<accession>A0A316FZJ7</accession>
<reference evidence="1 2" key="1">
    <citation type="submission" date="2018-05" db="EMBL/GenBank/DDBJ databases">
        <title>Genomic Encyclopedia of Type Strains, Phase IV (KMG-IV): sequencing the most valuable type-strain genomes for metagenomic binning, comparative biology and taxonomic classification.</title>
        <authorList>
            <person name="Goeker M."/>
        </authorList>
    </citation>
    <scope>NUCLEOTIDE SEQUENCE [LARGE SCALE GENOMIC DNA]</scope>
    <source>
        <strain evidence="1 2">DSM 103371</strain>
    </source>
</reference>
<dbReference type="OrthoDB" id="361944at2"/>
<organism evidence="1 2">
    <name type="scientific">Silicimonas algicola</name>
    <dbReference type="NCBI Taxonomy" id="1826607"/>
    <lineage>
        <taxon>Bacteria</taxon>
        <taxon>Pseudomonadati</taxon>
        <taxon>Pseudomonadota</taxon>
        <taxon>Alphaproteobacteria</taxon>
        <taxon>Rhodobacterales</taxon>
        <taxon>Paracoccaceae</taxon>
    </lineage>
</organism>
<dbReference type="KEGG" id="salo:EF888_18765"/>
<comment type="caution">
    <text evidence="1">The sequence shown here is derived from an EMBL/GenBank/DDBJ whole genome shotgun (WGS) entry which is preliminary data.</text>
</comment>
<dbReference type="InterPro" id="IPR025528">
    <property type="entry name" value="BrnA_antitoxin"/>
</dbReference>
<protein>
    <submittedName>
        <fullName evidence="1">BrnA antitoxin of type II toxin-antitoxin system</fullName>
    </submittedName>
</protein>
<dbReference type="RefSeq" id="WP_109760903.1">
    <property type="nucleotide sequence ID" value="NZ_CP034588.1"/>
</dbReference>
<keyword evidence="2" id="KW-1185">Reference proteome</keyword>
<proteinExistence type="predicted"/>
<sequence>MTGTTAQKTFRQTQTARMARRRLSRHLEGLESDQGLWARVQTVAPEAWATLEEDIWCDEPKVKITLRIDASVAKFYRAMGPGYQARMNRVLASFALMRIGEVEREARSLRELLDSYGPEVSDRLRQAWSEVPDVFKEALGVEAEFWDRWLST</sequence>
<evidence type="ECO:0000313" key="2">
    <source>
        <dbReference type="Proteomes" id="UP000245390"/>
    </source>
</evidence>
<evidence type="ECO:0000313" key="1">
    <source>
        <dbReference type="EMBL" id="PWK54124.1"/>
    </source>
</evidence>
<dbReference type="AlphaFoldDB" id="A0A316FZJ7"/>
<dbReference type="EMBL" id="QGGV01000012">
    <property type="protein sequence ID" value="PWK54124.1"/>
    <property type="molecule type" value="Genomic_DNA"/>
</dbReference>
<dbReference type="Proteomes" id="UP000245390">
    <property type="component" value="Unassembled WGS sequence"/>
</dbReference>
<dbReference type="Pfam" id="PF14384">
    <property type="entry name" value="BrnA_antitoxin"/>
    <property type="match status" value="1"/>
</dbReference>